<dbReference type="OrthoDB" id="9811749at2"/>
<dbReference type="Pfam" id="PF00072">
    <property type="entry name" value="Response_reg"/>
    <property type="match status" value="1"/>
</dbReference>
<protein>
    <submittedName>
        <fullName evidence="6">Sigma-B regulation protein RsbU (Phosphoserine phosphatase)</fullName>
    </submittedName>
</protein>
<dbReference type="Gene3D" id="3.40.50.2300">
    <property type="match status" value="1"/>
</dbReference>
<dbReference type="InterPro" id="IPR001932">
    <property type="entry name" value="PPM-type_phosphatase-like_dom"/>
</dbReference>
<gene>
    <name evidence="6" type="ORF">BCF33_1917</name>
</gene>
<dbReference type="GO" id="GO:0000160">
    <property type="term" value="P:phosphorelay signal transduction system"/>
    <property type="evidence" value="ECO:0007669"/>
    <property type="project" value="InterPro"/>
</dbReference>
<dbReference type="InterPro" id="IPR052016">
    <property type="entry name" value="Bact_Sigma-Reg"/>
</dbReference>
<dbReference type="SMART" id="SM00448">
    <property type="entry name" value="REC"/>
    <property type="match status" value="1"/>
</dbReference>
<keyword evidence="3" id="KW-0175">Coiled coil</keyword>
<evidence type="ECO:0000259" key="5">
    <source>
        <dbReference type="PROSITE" id="PS50110"/>
    </source>
</evidence>
<dbReference type="PANTHER" id="PTHR43156:SF2">
    <property type="entry name" value="STAGE II SPORULATION PROTEIN E"/>
    <property type="match status" value="1"/>
</dbReference>
<dbReference type="RefSeq" id="WP_106160683.1">
    <property type="nucleotide sequence ID" value="NZ_PVTT01000002.1"/>
</dbReference>
<feature type="domain" description="Response regulatory" evidence="5">
    <location>
        <begin position="23"/>
        <end position="141"/>
    </location>
</feature>
<dbReference type="Proteomes" id="UP000238801">
    <property type="component" value="Unassembled WGS sequence"/>
</dbReference>
<organism evidence="6 7">
    <name type="scientific">Hasllibacter halocynthiae</name>
    <dbReference type="NCBI Taxonomy" id="595589"/>
    <lineage>
        <taxon>Bacteria</taxon>
        <taxon>Pseudomonadati</taxon>
        <taxon>Pseudomonadota</taxon>
        <taxon>Alphaproteobacteria</taxon>
        <taxon>Rhodobacterales</taxon>
        <taxon>Roseobacteraceae</taxon>
        <taxon>Hasllibacter</taxon>
    </lineage>
</organism>
<feature type="region of interest" description="Disordered" evidence="4">
    <location>
        <begin position="1"/>
        <end position="22"/>
    </location>
</feature>
<dbReference type="Pfam" id="PF07228">
    <property type="entry name" value="SpoIIE"/>
    <property type="match status" value="1"/>
</dbReference>
<evidence type="ECO:0000256" key="1">
    <source>
        <dbReference type="ARBA" id="ARBA00022801"/>
    </source>
</evidence>
<dbReference type="InterPro" id="IPR001789">
    <property type="entry name" value="Sig_transdc_resp-reg_receiver"/>
</dbReference>
<dbReference type="Gene3D" id="3.60.40.10">
    <property type="entry name" value="PPM-type phosphatase domain"/>
    <property type="match status" value="1"/>
</dbReference>
<comment type="caution">
    <text evidence="6">The sequence shown here is derived from an EMBL/GenBank/DDBJ whole genome shotgun (WGS) entry which is preliminary data.</text>
</comment>
<keyword evidence="1" id="KW-0378">Hydrolase</keyword>
<comment type="caution">
    <text evidence="2">Lacks conserved residue(s) required for the propagation of feature annotation.</text>
</comment>
<dbReference type="InterPro" id="IPR036457">
    <property type="entry name" value="PPM-type-like_dom_sf"/>
</dbReference>
<reference evidence="6 7" key="1">
    <citation type="submission" date="2018-03" db="EMBL/GenBank/DDBJ databases">
        <title>Genomic Encyclopedia of Archaeal and Bacterial Type Strains, Phase II (KMG-II): from individual species to whole genera.</title>
        <authorList>
            <person name="Goeker M."/>
        </authorList>
    </citation>
    <scope>NUCLEOTIDE SEQUENCE [LARGE SCALE GENOMIC DNA]</scope>
    <source>
        <strain evidence="6 7">DSM 29318</strain>
    </source>
</reference>
<evidence type="ECO:0000256" key="2">
    <source>
        <dbReference type="PROSITE-ProRule" id="PRU00169"/>
    </source>
</evidence>
<accession>A0A2T0X292</accession>
<evidence type="ECO:0000256" key="3">
    <source>
        <dbReference type="SAM" id="Coils"/>
    </source>
</evidence>
<evidence type="ECO:0000313" key="7">
    <source>
        <dbReference type="Proteomes" id="UP000238801"/>
    </source>
</evidence>
<dbReference type="InterPro" id="IPR011006">
    <property type="entry name" value="CheY-like_superfamily"/>
</dbReference>
<feature type="coiled-coil region" evidence="3">
    <location>
        <begin position="154"/>
        <end position="181"/>
    </location>
</feature>
<dbReference type="AlphaFoldDB" id="A0A2T0X292"/>
<name>A0A2T0X292_9RHOB</name>
<dbReference type="SMART" id="SM00331">
    <property type="entry name" value="PP2C_SIG"/>
    <property type="match status" value="1"/>
</dbReference>
<evidence type="ECO:0000313" key="6">
    <source>
        <dbReference type="EMBL" id="PRY93051.1"/>
    </source>
</evidence>
<dbReference type="SUPFAM" id="SSF52172">
    <property type="entry name" value="CheY-like"/>
    <property type="match status" value="1"/>
</dbReference>
<dbReference type="EMBL" id="PVTT01000002">
    <property type="protein sequence ID" value="PRY93051.1"/>
    <property type="molecule type" value="Genomic_DNA"/>
</dbReference>
<dbReference type="PANTHER" id="PTHR43156">
    <property type="entry name" value="STAGE II SPORULATION PROTEIN E-RELATED"/>
    <property type="match status" value="1"/>
</dbReference>
<proteinExistence type="predicted"/>
<evidence type="ECO:0000256" key="4">
    <source>
        <dbReference type="SAM" id="MobiDB-lite"/>
    </source>
</evidence>
<keyword evidence="7" id="KW-1185">Reference proteome</keyword>
<dbReference type="PROSITE" id="PS50110">
    <property type="entry name" value="RESPONSE_REGULATORY"/>
    <property type="match status" value="1"/>
</dbReference>
<dbReference type="GO" id="GO:0016791">
    <property type="term" value="F:phosphatase activity"/>
    <property type="evidence" value="ECO:0007669"/>
    <property type="project" value="TreeGrafter"/>
</dbReference>
<sequence>MTSASSSPAGPPRADPDGDAPPVVLVVDASRLKRRLVRAHLAPLGCPIEEAGAMEDALRAVRAGRPAIVVSGWRLPGGSGPELCRHIREVAAGTGRYVYSILLTGRADEDATAEGLGAGADDLVSIPFRGADLRARVQAGVRMLAAQDAAAAARARAEAALADLRRALDATERDLDEARRLQRSLVPQRTETHGPALLQAHYESSGKVGGDLLGWFPLARGRLALWAIDVSGHGISSALMAMRVKGWLSGDGQGGSAAFELGRPLRPDRVAARLNQLALREMRTELYFTMFYADLDLSAGTMTFVQAGHPPPLLLRGGGGTFQGSGGLPVGLIEGAEYDAEALTLAQGDQLLIYSDGITECEGPTGQLGEEGLLAIAGGGGQGLLRTITNGLSIHAAGDPPADDVSALLLEWQGAAARKRPARAR</sequence>